<sequence>MSGAFKASASRSAFSVGFKDMCQGEPPLPAVRTVVHEVVHTRDGADGVPLARKPNVVEADGWSEPL</sequence>
<evidence type="ECO:0000313" key="1">
    <source>
        <dbReference type="EMBL" id="GAA3828748.1"/>
    </source>
</evidence>
<gene>
    <name evidence="1" type="ORF">GCM10022226_56980</name>
</gene>
<dbReference type="EMBL" id="BAAAZR010000027">
    <property type="protein sequence ID" value="GAA3828748.1"/>
    <property type="molecule type" value="Genomic_DNA"/>
</dbReference>
<accession>A0ABP7IXN7</accession>
<organism evidence="1 2">
    <name type="scientific">Sphaerisporangium flaviroseum</name>
    <dbReference type="NCBI Taxonomy" id="509199"/>
    <lineage>
        <taxon>Bacteria</taxon>
        <taxon>Bacillati</taxon>
        <taxon>Actinomycetota</taxon>
        <taxon>Actinomycetes</taxon>
        <taxon>Streptosporangiales</taxon>
        <taxon>Streptosporangiaceae</taxon>
        <taxon>Sphaerisporangium</taxon>
    </lineage>
</organism>
<keyword evidence="2" id="KW-1185">Reference proteome</keyword>
<reference evidence="2" key="1">
    <citation type="journal article" date="2019" name="Int. J. Syst. Evol. Microbiol.">
        <title>The Global Catalogue of Microorganisms (GCM) 10K type strain sequencing project: providing services to taxonomists for standard genome sequencing and annotation.</title>
        <authorList>
            <consortium name="The Broad Institute Genomics Platform"/>
            <consortium name="The Broad Institute Genome Sequencing Center for Infectious Disease"/>
            <person name="Wu L."/>
            <person name="Ma J."/>
        </authorList>
    </citation>
    <scope>NUCLEOTIDE SEQUENCE [LARGE SCALE GENOMIC DNA]</scope>
    <source>
        <strain evidence="2">JCM 16908</strain>
    </source>
</reference>
<proteinExistence type="predicted"/>
<protein>
    <recommendedName>
        <fullName evidence="3">DUF4157 domain-containing protein</fullName>
    </recommendedName>
</protein>
<evidence type="ECO:0008006" key="3">
    <source>
        <dbReference type="Google" id="ProtNLM"/>
    </source>
</evidence>
<name>A0ABP7IXN7_9ACTN</name>
<comment type="caution">
    <text evidence="1">The sequence shown here is derived from an EMBL/GenBank/DDBJ whole genome shotgun (WGS) entry which is preliminary data.</text>
</comment>
<evidence type="ECO:0000313" key="2">
    <source>
        <dbReference type="Proteomes" id="UP001500888"/>
    </source>
</evidence>
<dbReference type="Proteomes" id="UP001500888">
    <property type="component" value="Unassembled WGS sequence"/>
</dbReference>